<protein>
    <submittedName>
        <fullName evidence="7">ABC transporter substrate-binding protein</fullName>
    </submittedName>
</protein>
<dbReference type="InterPro" id="IPR028081">
    <property type="entry name" value="Leu-bd"/>
</dbReference>
<evidence type="ECO:0000256" key="4">
    <source>
        <dbReference type="ARBA" id="ARBA00022970"/>
    </source>
</evidence>
<feature type="signal peptide" evidence="5">
    <location>
        <begin position="1"/>
        <end position="27"/>
    </location>
</feature>
<comment type="similarity">
    <text evidence="1">Belongs to the leucine-binding protein family.</text>
</comment>
<dbReference type="InterPro" id="IPR000709">
    <property type="entry name" value="Leu_Ile_Val-bd"/>
</dbReference>
<name>A0A172YK53_9GAMM</name>
<keyword evidence="2" id="KW-0813">Transport</keyword>
<dbReference type="GO" id="GO:0006865">
    <property type="term" value="P:amino acid transport"/>
    <property type="evidence" value="ECO:0007669"/>
    <property type="project" value="UniProtKB-KW"/>
</dbReference>
<dbReference type="InterPro" id="IPR051010">
    <property type="entry name" value="BCAA_transport"/>
</dbReference>
<dbReference type="CDD" id="cd19979">
    <property type="entry name" value="PBP1_ABC_ligand_binding-like"/>
    <property type="match status" value="1"/>
</dbReference>
<dbReference type="Proteomes" id="UP000077875">
    <property type="component" value="Chromosome"/>
</dbReference>
<dbReference type="KEGG" id="haa:A5892_06400"/>
<dbReference type="EMBL" id="CP015243">
    <property type="protein sequence ID" value="ANF59532.1"/>
    <property type="molecule type" value="Genomic_DNA"/>
</dbReference>
<keyword evidence="8" id="KW-1185">Reference proteome</keyword>
<evidence type="ECO:0000256" key="1">
    <source>
        <dbReference type="ARBA" id="ARBA00010062"/>
    </source>
</evidence>
<evidence type="ECO:0000256" key="5">
    <source>
        <dbReference type="SAM" id="SignalP"/>
    </source>
</evidence>
<sequence>MTNKTSQLIYGSSFAVATFLLSSPSLAATGAQQPCIGNSAAITGPAAFSGQAIRTGAEIAIEEINQRGGVLGEELRLIQYDDAGAPPRAVDNTRRIALADNCIAILGGYHSTAAVAQVEPVHAIGIPYIGVWAANTSVVENGRDPNFMFRVSAKDKWVARFLVEEALKVSPTGKIAFFYENTGWGNGALPDVNAAMSEAGAALVAAETFNWNDQDMTPQVMRARDAGAEVVIVWALDREGNQLLRSMDRVGYMPTMIGAWGISGNLGELAGPLANGVRVMQTYSFMGQQSELGESVLAKLKADYGIDDPREIRAGSGIANAYDAVHILADAIEIAGSYDWEAVRQALYDVERDGLITSYRPAFDASDPERQDALLPEHYLLTAWHDGVLIPFAGSPYDTGD</sequence>
<feature type="domain" description="Leucine-binding protein" evidence="6">
    <location>
        <begin position="36"/>
        <end position="356"/>
    </location>
</feature>
<evidence type="ECO:0000256" key="2">
    <source>
        <dbReference type="ARBA" id="ARBA00022448"/>
    </source>
</evidence>
<dbReference type="PANTHER" id="PTHR30483:SF6">
    <property type="entry name" value="PERIPLASMIC BINDING PROTEIN OF ABC TRANSPORTER FOR NATURAL AMINO ACIDS"/>
    <property type="match status" value="1"/>
</dbReference>
<gene>
    <name evidence="7" type="ORF">A5892_06400</name>
</gene>
<dbReference type="AlphaFoldDB" id="A0A172YK53"/>
<keyword evidence="3 5" id="KW-0732">Signal</keyword>
<feature type="chain" id="PRO_5008004790" evidence="5">
    <location>
        <begin position="28"/>
        <end position="401"/>
    </location>
</feature>
<dbReference type="PRINTS" id="PR00337">
    <property type="entry name" value="LEUILEVALBP"/>
</dbReference>
<organism evidence="7 8">
    <name type="scientific">Halotalea alkalilenta</name>
    <dbReference type="NCBI Taxonomy" id="376489"/>
    <lineage>
        <taxon>Bacteria</taxon>
        <taxon>Pseudomonadati</taxon>
        <taxon>Pseudomonadota</taxon>
        <taxon>Gammaproteobacteria</taxon>
        <taxon>Oceanospirillales</taxon>
        <taxon>Halomonadaceae</taxon>
        <taxon>Halotalea</taxon>
    </lineage>
</organism>
<reference evidence="7 8" key="1">
    <citation type="submission" date="2016-04" db="EMBL/GenBank/DDBJ databases">
        <title>Complete Genome Sequence of Halotalea alkalilenta IHB B 13600.</title>
        <authorList>
            <person name="Swarnkar M.K."/>
            <person name="Sharma A."/>
            <person name="Kaushal K."/>
            <person name="Soni R."/>
            <person name="Rana S."/>
            <person name="Singh A.K."/>
            <person name="Gulati A."/>
        </authorList>
    </citation>
    <scope>NUCLEOTIDE SEQUENCE [LARGE SCALE GENOMIC DNA]</scope>
    <source>
        <strain evidence="7 8">IHB B 13600</strain>
    </source>
</reference>
<keyword evidence="4" id="KW-0029">Amino-acid transport</keyword>
<dbReference type="PANTHER" id="PTHR30483">
    <property type="entry name" value="LEUCINE-SPECIFIC-BINDING PROTEIN"/>
    <property type="match status" value="1"/>
</dbReference>
<dbReference type="InterPro" id="IPR028082">
    <property type="entry name" value="Peripla_BP_I"/>
</dbReference>
<evidence type="ECO:0000259" key="6">
    <source>
        <dbReference type="Pfam" id="PF13458"/>
    </source>
</evidence>
<evidence type="ECO:0000256" key="3">
    <source>
        <dbReference type="ARBA" id="ARBA00022729"/>
    </source>
</evidence>
<dbReference type="STRING" id="376489.A5892_06400"/>
<dbReference type="Gene3D" id="3.40.50.2300">
    <property type="match status" value="2"/>
</dbReference>
<accession>A0A172YK53</accession>
<dbReference type="SUPFAM" id="SSF53822">
    <property type="entry name" value="Periplasmic binding protein-like I"/>
    <property type="match status" value="1"/>
</dbReference>
<evidence type="ECO:0000313" key="7">
    <source>
        <dbReference type="EMBL" id="ANF59532.1"/>
    </source>
</evidence>
<dbReference type="Pfam" id="PF13458">
    <property type="entry name" value="Peripla_BP_6"/>
    <property type="match status" value="1"/>
</dbReference>
<evidence type="ECO:0000313" key="8">
    <source>
        <dbReference type="Proteomes" id="UP000077875"/>
    </source>
</evidence>
<proteinExistence type="inferred from homology"/>